<proteinExistence type="inferred from homology"/>
<comment type="similarity">
    <text evidence="1">Belongs to the leguminous lectin family.</text>
</comment>
<evidence type="ECO:0000256" key="1">
    <source>
        <dbReference type="ARBA" id="ARBA00007606"/>
    </source>
</evidence>
<dbReference type="Pfam" id="PF00139">
    <property type="entry name" value="Lectin_legB"/>
    <property type="match status" value="1"/>
</dbReference>
<feature type="non-terminal residue" evidence="4">
    <location>
        <position position="90"/>
    </location>
</feature>
<accession>Q9ZRN9</accession>
<organism evidence="4">
    <name type="scientific">Caragana arborescens</name>
    <name type="common">Siberian pea tree</name>
    <name type="synonym">Robinia caragana</name>
    <dbReference type="NCBI Taxonomy" id="20484"/>
    <lineage>
        <taxon>Eukaryota</taxon>
        <taxon>Viridiplantae</taxon>
        <taxon>Streptophyta</taxon>
        <taxon>Embryophyta</taxon>
        <taxon>Tracheophyta</taxon>
        <taxon>Spermatophyta</taxon>
        <taxon>Magnoliopsida</taxon>
        <taxon>eudicotyledons</taxon>
        <taxon>Gunneridae</taxon>
        <taxon>Pentapetalae</taxon>
        <taxon>rosids</taxon>
        <taxon>fabids</taxon>
        <taxon>Fabales</taxon>
        <taxon>Fabaceae</taxon>
        <taxon>Papilionoideae</taxon>
        <taxon>50 kb inversion clade</taxon>
        <taxon>NPAAA clade</taxon>
        <taxon>Hologalegina</taxon>
        <taxon>IRL clade</taxon>
        <taxon>Caraganeae</taxon>
        <taxon>Caragana</taxon>
    </lineage>
</organism>
<dbReference type="InterPro" id="IPR019825">
    <property type="entry name" value="Lectin_legB_Mn/Ca_BS"/>
</dbReference>
<dbReference type="GO" id="GO:0030246">
    <property type="term" value="F:carbohydrate binding"/>
    <property type="evidence" value="ECO:0007669"/>
    <property type="project" value="UniProtKB-KW"/>
</dbReference>
<dbReference type="SMR" id="Q9ZRN9"/>
<evidence type="ECO:0000313" key="4">
    <source>
        <dbReference type="EMBL" id="CAA13596.1"/>
    </source>
</evidence>
<dbReference type="EMBL" id="AJ234383">
    <property type="protein sequence ID" value="CAA13596.1"/>
    <property type="molecule type" value="Genomic_DNA"/>
</dbReference>
<dbReference type="SUPFAM" id="SSF49899">
    <property type="entry name" value="Concanavalin A-like lectins/glucanases"/>
    <property type="match status" value="1"/>
</dbReference>
<dbReference type="Gene3D" id="2.60.120.200">
    <property type="match status" value="1"/>
</dbReference>
<dbReference type="InterPro" id="IPR001220">
    <property type="entry name" value="Legume_lectin_dom"/>
</dbReference>
<feature type="non-terminal residue" evidence="4">
    <location>
        <position position="1"/>
    </location>
</feature>
<reference evidence="4" key="1">
    <citation type="journal article" date="2001" name="Genetika">
        <title>Hydrocarbon-binding peptides from legume lectins.</title>
        <authorList>
            <person name="Baimiev A.K.h."/>
            <person name="Chemeris A.V."/>
            <person name="Baimiev A.K.h."/>
            <person name="Vakhitov V.A."/>
        </authorList>
    </citation>
    <scope>NUCLEOTIDE SEQUENCE</scope>
</reference>
<name>Q9ZRN9_CARAB</name>
<dbReference type="InterPro" id="IPR050258">
    <property type="entry name" value="Leguminous_Lectin"/>
</dbReference>
<keyword evidence="2" id="KW-0430">Lectin</keyword>
<dbReference type="PROSITE" id="PS00307">
    <property type="entry name" value="LECTIN_LEGUME_BETA"/>
    <property type="match status" value="1"/>
</dbReference>
<dbReference type="PANTHER" id="PTHR32401:SF45">
    <property type="entry name" value="LECTIN"/>
    <property type="match status" value="1"/>
</dbReference>
<dbReference type="InterPro" id="IPR013320">
    <property type="entry name" value="ConA-like_dom_sf"/>
</dbReference>
<evidence type="ECO:0000259" key="3">
    <source>
        <dbReference type="Pfam" id="PF00139"/>
    </source>
</evidence>
<feature type="domain" description="Legume lectin" evidence="3">
    <location>
        <begin position="1"/>
        <end position="90"/>
    </location>
</feature>
<dbReference type="PANTHER" id="PTHR32401">
    <property type="entry name" value="CONCANAVALIN A-LIKE LECTIN FAMILY PROTEIN"/>
    <property type="match status" value="1"/>
</dbReference>
<dbReference type="AlphaFoldDB" id="Q9ZRN9"/>
<protein>
    <submittedName>
        <fullName evidence="4">Lectin</fullName>
    </submittedName>
</protein>
<evidence type="ECO:0000256" key="2">
    <source>
        <dbReference type="ARBA" id="ARBA00022734"/>
    </source>
</evidence>
<sequence length="90" mass="10388">VAVEFDTFCNRDWDPEHRHIGIDVNHISSVGTTAWNLSNGDVAAVEIIYHAVTHELAVYSGYDRSSRPIYVLKEKVDLRRYLPEWVRIGF</sequence>